<dbReference type="Proteomes" id="UP000198284">
    <property type="component" value="Unassembled WGS sequence"/>
</dbReference>
<dbReference type="Pfam" id="PF00128">
    <property type="entry name" value="Alpha-amylase"/>
    <property type="match status" value="1"/>
</dbReference>
<dbReference type="InterPro" id="IPR013783">
    <property type="entry name" value="Ig-like_fold"/>
</dbReference>
<dbReference type="GO" id="GO:0005992">
    <property type="term" value="P:trehalose biosynthetic process"/>
    <property type="evidence" value="ECO:0007669"/>
    <property type="project" value="UniProtKB-UniRule"/>
</dbReference>
<feature type="active site" description="Nucleophile" evidence="15">
    <location>
        <position position="256"/>
    </location>
</feature>
<evidence type="ECO:0000256" key="17">
    <source>
        <dbReference type="PIRSR" id="PIRSR006337-3"/>
    </source>
</evidence>
<evidence type="ECO:0000256" key="2">
    <source>
        <dbReference type="ARBA" id="ARBA00005199"/>
    </source>
</evidence>
<dbReference type="EC" id="3.2.1.141" evidence="4 13"/>
<evidence type="ECO:0000256" key="1">
    <source>
        <dbReference type="ARBA" id="ARBA00004496"/>
    </source>
</evidence>
<dbReference type="InterPro" id="IPR022567">
    <property type="entry name" value="DUF3459"/>
</dbReference>
<organism evidence="19 20">
    <name type="scientific">Noviherbaspirillum humi</name>
    <dbReference type="NCBI Taxonomy" id="1688639"/>
    <lineage>
        <taxon>Bacteria</taxon>
        <taxon>Pseudomonadati</taxon>
        <taxon>Pseudomonadota</taxon>
        <taxon>Betaproteobacteria</taxon>
        <taxon>Burkholderiales</taxon>
        <taxon>Oxalobacteraceae</taxon>
        <taxon>Noviherbaspirillum</taxon>
    </lineage>
</organism>
<dbReference type="UniPathway" id="UPA00299"/>
<feature type="domain" description="Glycosyl hydrolase family 13 catalytic" evidence="18">
    <location>
        <begin position="111"/>
        <end position="502"/>
    </location>
</feature>
<feature type="binding site" evidence="16">
    <location>
        <begin position="380"/>
        <end position="385"/>
    </location>
    <ligand>
        <name>substrate</name>
    </ligand>
</feature>
<evidence type="ECO:0000256" key="12">
    <source>
        <dbReference type="ARBA" id="ARBA00034013"/>
    </source>
</evidence>
<dbReference type="RefSeq" id="WP_089398763.1">
    <property type="nucleotide sequence ID" value="NZ_FZOT01000003.1"/>
</dbReference>
<evidence type="ECO:0000256" key="16">
    <source>
        <dbReference type="PIRSR" id="PIRSR006337-2"/>
    </source>
</evidence>
<dbReference type="AlphaFoldDB" id="A0A239FD43"/>
<keyword evidence="20" id="KW-1185">Reference proteome</keyword>
<feature type="binding site" evidence="16">
    <location>
        <begin position="310"/>
        <end position="314"/>
    </location>
    <ligand>
        <name>substrate</name>
    </ligand>
</feature>
<accession>A0A239FD43</accession>
<keyword evidence="7 14" id="KW-0378">Hydrolase</keyword>
<evidence type="ECO:0000256" key="9">
    <source>
        <dbReference type="ARBA" id="ARBA00023295"/>
    </source>
</evidence>
<gene>
    <name evidence="19" type="ORF">SAMN06265795_103275</name>
</gene>
<dbReference type="InterPro" id="IPR044901">
    <property type="entry name" value="Trehalose_TreZ_E-set_sf"/>
</dbReference>
<evidence type="ECO:0000313" key="20">
    <source>
        <dbReference type="Proteomes" id="UP000198284"/>
    </source>
</evidence>
<dbReference type="SUPFAM" id="SSF51445">
    <property type="entry name" value="(Trans)glycosidases"/>
    <property type="match status" value="1"/>
</dbReference>
<dbReference type="OrthoDB" id="9800174at2"/>
<sequence>MSNFEPTFGARLVAPNRTRFRFWAPGTGQVGLEIDGRPPQPMQALPDGWFETEADCGPGARYRFRVSPDLAVPDPASRAQAGDVHDASLVCDPNAYAWKHAGWNGRPWHETVLLELHAGALGGFAGVAKQLQGLADLGITAIELMPVADFPGRRNWGYDGVLPYAPDASYGTPDDFKALVDQAHGLGMMVFLDVVYNHFGPDGNYLAAYAKSFFRDDVHTPWGQAIDFRQKPVRDFFIENAIYWLTEFRLDGLRFDAVHAIGEKDFLTELAQRARAALPPQRHAHLVLENEENSAGLLAPRRLFDAQWNDDIHHALHVLMTREHEGYYAGYVERTAEKLARSLAEGFIYQGEPNPYTGKPRGEPSGHLPPTCFVAFLQNHDQIGNRAFGERLAALADPHALRAAMALLLLSPQVPMLFMGEEFGATQPFLFFTSHLTPELADAVRTGRRQEFAKFSSFSDPAVRERIPDPNAEQTFHDSIPQPADETAMAWRDWIKALLTLRREQILPRLEGAAALGAEVLGEAAVRARWRLGDGQVLMIALNLADAPVAIAYERLADGRGGRILFETDGVEDAAVAGQLPPHSVLVLMEPAA</sequence>
<evidence type="ECO:0000256" key="4">
    <source>
        <dbReference type="ARBA" id="ARBA00012268"/>
    </source>
</evidence>
<evidence type="ECO:0000259" key="18">
    <source>
        <dbReference type="SMART" id="SM00642"/>
    </source>
</evidence>
<feature type="active site" description="Proton donor" evidence="15">
    <location>
        <position position="289"/>
    </location>
</feature>
<dbReference type="PANTHER" id="PTHR43651">
    <property type="entry name" value="1,4-ALPHA-GLUCAN-BRANCHING ENZYME"/>
    <property type="match status" value="1"/>
</dbReference>
<evidence type="ECO:0000256" key="10">
    <source>
        <dbReference type="ARBA" id="ARBA00032057"/>
    </source>
</evidence>
<dbReference type="GO" id="GO:0005737">
    <property type="term" value="C:cytoplasm"/>
    <property type="evidence" value="ECO:0007669"/>
    <property type="project" value="UniProtKB-SubCell"/>
</dbReference>
<dbReference type="InterPro" id="IPR012768">
    <property type="entry name" value="Trehalose_TreZ"/>
</dbReference>
<evidence type="ECO:0000256" key="14">
    <source>
        <dbReference type="PIRNR" id="PIRNR006337"/>
    </source>
</evidence>
<dbReference type="Gene3D" id="3.20.20.80">
    <property type="entry name" value="Glycosidases"/>
    <property type="match status" value="1"/>
</dbReference>
<dbReference type="Gene3D" id="2.60.40.10">
    <property type="entry name" value="Immunoglobulins"/>
    <property type="match status" value="1"/>
</dbReference>
<evidence type="ECO:0000313" key="19">
    <source>
        <dbReference type="EMBL" id="SNS54072.1"/>
    </source>
</evidence>
<protein>
    <recommendedName>
        <fullName evidence="5 13">Malto-oligosyltrehalose trehalohydrolase</fullName>
        <shortName evidence="14">MTHase</shortName>
        <ecNumber evidence="4 13">3.2.1.141</ecNumber>
    </recommendedName>
    <alternativeName>
        <fullName evidence="11 14">4-alpha-D-((1-&gt;4)-alpha-D-glucano)trehalose trehalohydrolase</fullName>
    </alternativeName>
    <alternativeName>
        <fullName evidence="10 14">Maltooligosyl trehalose trehalohydrolase</fullName>
    </alternativeName>
</protein>
<evidence type="ECO:0000256" key="6">
    <source>
        <dbReference type="ARBA" id="ARBA00022490"/>
    </source>
</evidence>
<dbReference type="SMART" id="SM00642">
    <property type="entry name" value="Aamy"/>
    <property type="match status" value="1"/>
</dbReference>
<name>A0A239FD43_9BURK</name>
<dbReference type="InterPro" id="IPR017853">
    <property type="entry name" value="GH"/>
</dbReference>
<dbReference type="SUPFAM" id="SSF81296">
    <property type="entry name" value="E set domains"/>
    <property type="match status" value="1"/>
</dbReference>
<proteinExistence type="inferred from homology"/>
<dbReference type="NCBIfam" id="TIGR02402">
    <property type="entry name" value="trehalose_TreZ"/>
    <property type="match status" value="1"/>
</dbReference>
<feature type="binding site" evidence="16">
    <location>
        <begin position="254"/>
        <end position="259"/>
    </location>
    <ligand>
        <name>substrate</name>
    </ligand>
</feature>
<evidence type="ECO:0000256" key="3">
    <source>
        <dbReference type="ARBA" id="ARBA00008061"/>
    </source>
</evidence>
<dbReference type="Pfam" id="PF11941">
    <property type="entry name" value="DUF3459"/>
    <property type="match status" value="1"/>
</dbReference>
<keyword evidence="9 14" id="KW-0326">Glycosidase</keyword>
<evidence type="ECO:0000256" key="11">
    <source>
        <dbReference type="ARBA" id="ARBA00033284"/>
    </source>
</evidence>
<evidence type="ECO:0000256" key="15">
    <source>
        <dbReference type="PIRSR" id="PIRSR006337-1"/>
    </source>
</evidence>
<evidence type="ECO:0000256" key="8">
    <source>
        <dbReference type="ARBA" id="ARBA00023277"/>
    </source>
</evidence>
<keyword evidence="8" id="KW-0119">Carbohydrate metabolism</keyword>
<evidence type="ECO:0000256" key="13">
    <source>
        <dbReference type="NCBIfam" id="TIGR02402"/>
    </source>
</evidence>
<dbReference type="CDD" id="cd02853">
    <property type="entry name" value="E_set_MTHase_like_N"/>
    <property type="match status" value="1"/>
</dbReference>
<reference evidence="19 20" key="1">
    <citation type="submission" date="2017-06" db="EMBL/GenBank/DDBJ databases">
        <authorList>
            <person name="Kim H.J."/>
            <person name="Triplett B.A."/>
        </authorList>
    </citation>
    <scope>NUCLEOTIDE SEQUENCE [LARGE SCALE GENOMIC DNA]</scope>
    <source>
        <strain evidence="19 20">U15</strain>
    </source>
</reference>
<evidence type="ECO:0000256" key="5">
    <source>
        <dbReference type="ARBA" id="ARBA00015938"/>
    </source>
</evidence>
<comment type="subcellular location">
    <subcellularLocation>
        <location evidence="1 15">Cytoplasm</location>
    </subcellularLocation>
</comment>
<dbReference type="PANTHER" id="PTHR43651:SF11">
    <property type="entry name" value="MALTO-OLIGOSYLTREHALOSE TREHALOHYDROLASE"/>
    <property type="match status" value="1"/>
</dbReference>
<keyword evidence="6" id="KW-0963">Cytoplasm</keyword>
<comment type="pathway">
    <text evidence="2 14">Glycan biosynthesis; trehalose biosynthesis.</text>
</comment>
<dbReference type="InterPro" id="IPR006047">
    <property type="entry name" value="GH13_cat_dom"/>
</dbReference>
<dbReference type="InterPro" id="IPR014756">
    <property type="entry name" value="Ig_E-set"/>
</dbReference>
<dbReference type="Gene3D" id="1.10.10.760">
    <property type="entry name" value="E-set domains of sugar-utilizing enzymes"/>
    <property type="match status" value="1"/>
</dbReference>
<dbReference type="GO" id="GO:0033942">
    <property type="term" value="F:4-alpha-D-(1-&gt;4)-alpha-D-glucanotrehalose trehalohydrolase activity"/>
    <property type="evidence" value="ECO:0007669"/>
    <property type="project" value="UniProtKB-EC"/>
</dbReference>
<dbReference type="CDD" id="cd11325">
    <property type="entry name" value="AmyAc_GTHase"/>
    <property type="match status" value="1"/>
</dbReference>
<dbReference type="PIRSF" id="PIRSF006337">
    <property type="entry name" value="Trehalose_TreZ"/>
    <property type="match status" value="1"/>
</dbReference>
<comment type="similarity">
    <text evidence="3 14">Belongs to the glycosyl hydrolase 13 family.</text>
</comment>
<dbReference type="EMBL" id="FZOT01000003">
    <property type="protein sequence ID" value="SNS54072.1"/>
    <property type="molecule type" value="Genomic_DNA"/>
</dbReference>
<comment type="catalytic activity">
    <reaction evidence="12 14">
        <text>hydrolysis of (1-&gt;4)-alpha-D-glucosidic linkage in 4-alpha-D-[(1-&gt;4)-alpha-D-glucanosyl]n trehalose to yield trehalose and (1-&gt;4)-alpha-D-glucan.</text>
        <dbReference type="EC" id="3.2.1.141"/>
    </reaction>
</comment>
<evidence type="ECO:0000256" key="7">
    <source>
        <dbReference type="ARBA" id="ARBA00022801"/>
    </source>
</evidence>
<feature type="site" description="Transition state stabilizer" evidence="17">
    <location>
        <position position="381"/>
    </location>
</feature>